<keyword evidence="1" id="KW-1133">Transmembrane helix</keyword>
<feature type="transmembrane region" description="Helical" evidence="1">
    <location>
        <begin position="36"/>
        <end position="57"/>
    </location>
</feature>
<sequence>MHRTQTSGTDPRTGIFTTGCVHPGSAVAWLGAGWSYFMRMTAPLAVLSVTLLGAALLTSTRVGAVLFPAAVIFYLGIVAGYCRTLDQGEQVPCDHAQVYGSASLWIVAAVASAVALGLRRLGETIGAPALAPSWLIGEHFGRPDLYFLAVIALTLLACMAFCMAPALVILNGANPLRAICLSLLGSLKNVVPLLAFFVLTGALLILGILPLGAGLIVAMPVAACGTFKAYEKIFN</sequence>
<name>A0A4Y9SN37_9BURK</name>
<keyword evidence="1" id="KW-0812">Transmembrane</keyword>
<feature type="transmembrane region" description="Helical" evidence="1">
    <location>
        <begin position="190"/>
        <end position="218"/>
    </location>
</feature>
<organism evidence="2 3">
    <name type="scientific">Massilia horti</name>
    <dbReference type="NCBI Taxonomy" id="2562153"/>
    <lineage>
        <taxon>Bacteria</taxon>
        <taxon>Pseudomonadati</taxon>
        <taxon>Pseudomonadota</taxon>
        <taxon>Betaproteobacteria</taxon>
        <taxon>Burkholderiales</taxon>
        <taxon>Oxalobacteraceae</taxon>
        <taxon>Telluria group</taxon>
        <taxon>Massilia</taxon>
    </lineage>
</organism>
<protein>
    <recommendedName>
        <fullName evidence="4">Transmembrane protein</fullName>
    </recommendedName>
</protein>
<comment type="caution">
    <text evidence="2">The sequence shown here is derived from an EMBL/GenBank/DDBJ whole genome shotgun (WGS) entry which is preliminary data.</text>
</comment>
<evidence type="ECO:0000313" key="3">
    <source>
        <dbReference type="Proteomes" id="UP000297258"/>
    </source>
</evidence>
<keyword evidence="3" id="KW-1185">Reference proteome</keyword>
<gene>
    <name evidence="2" type="ORF">E4O92_22610</name>
</gene>
<feature type="transmembrane region" description="Helical" evidence="1">
    <location>
        <begin position="96"/>
        <end position="118"/>
    </location>
</feature>
<accession>A0A4Y9SN37</accession>
<proteinExistence type="predicted"/>
<feature type="transmembrane region" description="Helical" evidence="1">
    <location>
        <begin position="145"/>
        <end position="170"/>
    </location>
</feature>
<dbReference type="RefSeq" id="WP_135191904.1">
    <property type="nucleotide sequence ID" value="NZ_SPUM01000144.1"/>
</dbReference>
<dbReference type="AlphaFoldDB" id="A0A4Y9SN37"/>
<feature type="transmembrane region" description="Helical" evidence="1">
    <location>
        <begin position="64"/>
        <end position="81"/>
    </location>
</feature>
<dbReference type="OrthoDB" id="5621705at2"/>
<keyword evidence="1" id="KW-0472">Membrane</keyword>
<reference evidence="2 3" key="1">
    <citation type="submission" date="2019-03" db="EMBL/GenBank/DDBJ databases">
        <title>Draft genome of Massilia hortus sp. nov., a novel bacterial species of the Oxalobacteraceae family.</title>
        <authorList>
            <person name="Peta V."/>
            <person name="Raths R."/>
            <person name="Bucking H."/>
        </authorList>
    </citation>
    <scope>NUCLEOTIDE SEQUENCE [LARGE SCALE GENOMIC DNA]</scope>
    <source>
        <strain evidence="2 3">ONC3</strain>
    </source>
</reference>
<evidence type="ECO:0008006" key="4">
    <source>
        <dbReference type="Google" id="ProtNLM"/>
    </source>
</evidence>
<evidence type="ECO:0000313" key="2">
    <source>
        <dbReference type="EMBL" id="TFW27958.1"/>
    </source>
</evidence>
<dbReference type="EMBL" id="SPUM01000144">
    <property type="protein sequence ID" value="TFW27958.1"/>
    <property type="molecule type" value="Genomic_DNA"/>
</dbReference>
<dbReference type="Proteomes" id="UP000297258">
    <property type="component" value="Unassembled WGS sequence"/>
</dbReference>
<evidence type="ECO:0000256" key="1">
    <source>
        <dbReference type="SAM" id="Phobius"/>
    </source>
</evidence>